<gene>
    <name evidence="8" type="ORF">JI723_04185</name>
</gene>
<dbReference type="EMBL" id="CP067099">
    <property type="protein sequence ID" value="QQO63195.1"/>
    <property type="molecule type" value="Genomic_DNA"/>
</dbReference>
<protein>
    <submittedName>
        <fullName evidence="8">Molecular chaperone</fullName>
    </submittedName>
</protein>
<keyword evidence="4" id="KW-0574">Periplasm</keyword>
<accession>A0ABX7AHJ7</accession>
<feature type="domain" description="Pili assembly chaperone N-terminal" evidence="6">
    <location>
        <begin position="20"/>
        <end position="136"/>
    </location>
</feature>
<reference evidence="9" key="1">
    <citation type="submission" date="2021-01" db="EMBL/GenBank/DDBJ databases">
        <title>Providencia vermicola LLDRA6, a soil-borne Mn(II)-oxidizing bacterium, exploits a strategy of superoxide production coupled to hydrogen peroxide consumption to generate Mn oxides, as revealed by transcriptional up-regulation of genes for phenylacetic acid catabolism.</title>
        <authorList>
            <person name="Chen S."/>
            <person name="Ding Z."/>
            <person name="Chen J."/>
            <person name="Luo J."/>
            <person name="Ruan X."/>
            <person name="Li Z."/>
            <person name="Liao F."/>
            <person name="He J."/>
            <person name="Li D."/>
        </authorList>
    </citation>
    <scope>NUCLEOTIDE SEQUENCE [LARGE SCALE GENOMIC DNA]</scope>
    <source>
        <strain evidence="9">LLDRA6</strain>
    </source>
</reference>
<dbReference type="InterPro" id="IPR008962">
    <property type="entry name" value="PapD-like_sf"/>
</dbReference>
<name>A0ABX7AHJ7_9GAMM</name>
<sequence length="223" mass="25659">MRIFIFFILTILSFISHAAGLSLNKTRIIFEEGETSSSVIFKNNVDSPFLVQNEIYNDKNEITDNFLATPNVFRVEGNSTFMMRIFPVSLNRLPTDRESVFYFSARAIPPKKNEKKGSLTIVTNLIIKLYYRPKNLEMLVSDSYNKLIISCANKEIKMTNPTPYYLTVVDFKSKNEKFKNTMIPPYSSETLKGQEKIENLSWRLMNDFGGKTNAYIHECGGNQ</sequence>
<evidence type="ECO:0000256" key="5">
    <source>
        <dbReference type="ARBA" id="ARBA00023186"/>
    </source>
</evidence>
<dbReference type="Gene3D" id="2.60.40.10">
    <property type="entry name" value="Immunoglobulins"/>
    <property type="match status" value="2"/>
</dbReference>
<evidence type="ECO:0000259" key="7">
    <source>
        <dbReference type="Pfam" id="PF02753"/>
    </source>
</evidence>
<evidence type="ECO:0000256" key="1">
    <source>
        <dbReference type="ARBA" id="ARBA00004418"/>
    </source>
</evidence>
<dbReference type="InterPro" id="IPR013783">
    <property type="entry name" value="Ig-like_fold"/>
</dbReference>
<dbReference type="InterPro" id="IPR036316">
    <property type="entry name" value="Pili_assmbl_chap_C_dom_sf"/>
</dbReference>
<dbReference type="SUPFAM" id="SSF49354">
    <property type="entry name" value="PapD-like"/>
    <property type="match status" value="1"/>
</dbReference>
<dbReference type="InterPro" id="IPR001829">
    <property type="entry name" value="Pili_assmbl_chaperone_bac"/>
</dbReference>
<evidence type="ECO:0000313" key="9">
    <source>
        <dbReference type="Proteomes" id="UP000596157"/>
    </source>
</evidence>
<dbReference type="RefSeq" id="WP_272580362.1">
    <property type="nucleotide sequence ID" value="NZ_CP067099.1"/>
</dbReference>
<dbReference type="Pfam" id="PF02753">
    <property type="entry name" value="PapD_C"/>
    <property type="match status" value="1"/>
</dbReference>
<organism evidence="8 9">
    <name type="scientific">Providencia manganoxydans</name>
    <dbReference type="NCBI Taxonomy" id="2923283"/>
    <lineage>
        <taxon>Bacteria</taxon>
        <taxon>Pseudomonadati</taxon>
        <taxon>Pseudomonadota</taxon>
        <taxon>Gammaproteobacteria</taxon>
        <taxon>Enterobacterales</taxon>
        <taxon>Morganellaceae</taxon>
        <taxon>Providencia</taxon>
    </lineage>
</organism>
<keyword evidence="3" id="KW-0732">Signal</keyword>
<evidence type="ECO:0000256" key="2">
    <source>
        <dbReference type="ARBA" id="ARBA00007399"/>
    </source>
</evidence>
<dbReference type="InterPro" id="IPR016148">
    <property type="entry name" value="Pili_assmbl_chaperone_C"/>
</dbReference>
<keyword evidence="5" id="KW-0143">Chaperone</keyword>
<dbReference type="Pfam" id="PF00345">
    <property type="entry name" value="PapD_N"/>
    <property type="match status" value="1"/>
</dbReference>
<dbReference type="PANTHER" id="PTHR30251:SF0">
    <property type="entry name" value="FIMBRIAL CHAPERONE PROTEIN ELFD-RELATED"/>
    <property type="match status" value="1"/>
</dbReference>
<dbReference type="InterPro" id="IPR016147">
    <property type="entry name" value="Pili_assmbl_chaperone_N"/>
</dbReference>
<comment type="similarity">
    <text evidence="2">Belongs to the periplasmic pilus chaperone family.</text>
</comment>
<evidence type="ECO:0000256" key="4">
    <source>
        <dbReference type="ARBA" id="ARBA00022764"/>
    </source>
</evidence>
<dbReference type="InterPro" id="IPR050643">
    <property type="entry name" value="Periplasmic_pilus_chap"/>
</dbReference>
<dbReference type="Proteomes" id="UP000596157">
    <property type="component" value="Chromosome"/>
</dbReference>
<dbReference type="PANTHER" id="PTHR30251">
    <property type="entry name" value="PILUS ASSEMBLY CHAPERONE"/>
    <property type="match status" value="1"/>
</dbReference>
<evidence type="ECO:0000313" key="8">
    <source>
        <dbReference type="EMBL" id="QQO63195.1"/>
    </source>
</evidence>
<dbReference type="SUPFAM" id="SSF49584">
    <property type="entry name" value="Periplasmic chaperone C-domain"/>
    <property type="match status" value="1"/>
</dbReference>
<proteinExistence type="inferred from homology"/>
<keyword evidence="9" id="KW-1185">Reference proteome</keyword>
<dbReference type="PRINTS" id="PR00969">
    <property type="entry name" value="CHAPERONPILI"/>
</dbReference>
<evidence type="ECO:0000259" key="6">
    <source>
        <dbReference type="Pfam" id="PF00345"/>
    </source>
</evidence>
<comment type="subcellular location">
    <subcellularLocation>
        <location evidence="1">Periplasm</location>
    </subcellularLocation>
</comment>
<evidence type="ECO:0000256" key="3">
    <source>
        <dbReference type="ARBA" id="ARBA00022729"/>
    </source>
</evidence>
<dbReference type="GeneID" id="92277884"/>
<feature type="domain" description="Pili assembly chaperone C-terminal" evidence="7">
    <location>
        <begin position="159"/>
        <end position="212"/>
    </location>
</feature>